<accession>A0A3S8D7R1</accession>
<dbReference type="InterPro" id="IPR011009">
    <property type="entry name" value="Kinase-like_dom_sf"/>
</dbReference>
<dbReference type="Gene3D" id="1.10.510.10">
    <property type="entry name" value="Transferase(Phosphotransferase) domain 1"/>
    <property type="match status" value="1"/>
</dbReference>
<organism evidence="3">
    <name type="scientific">Phascolarctid gammaherpesvirus 1</name>
    <dbReference type="NCBI Taxonomy" id="2249313"/>
    <lineage>
        <taxon>Viruses</taxon>
        <taxon>Duplodnaviria</taxon>
        <taxon>Heunggongvirae</taxon>
        <taxon>Peploviricota</taxon>
        <taxon>Herviviricetes</taxon>
        <taxon>Herpesvirales</taxon>
        <taxon>Orthoherpesviridae</taxon>
        <taxon>Gammaherpesvirinae</taxon>
        <taxon>Manticavirus</taxon>
        <taxon>Manticavirus phascolarctidgamma1</taxon>
    </lineage>
</organism>
<name>A0A3S8D7R1_9GAMA</name>
<dbReference type="Proteomes" id="UP000677407">
    <property type="component" value="Segment"/>
</dbReference>
<evidence type="ECO:0000256" key="1">
    <source>
        <dbReference type="SAM" id="MobiDB-lite"/>
    </source>
</evidence>
<feature type="domain" description="Protein kinase" evidence="2">
    <location>
        <begin position="76"/>
        <end position="446"/>
    </location>
</feature>
<dbReference type="GO" id="GO:0004672">
    <property type="term" value="F:protein kinase activity"/>
    <property type="evidence" value="ECO:0007669"/>
    <property type="project" value="InterPro"/>
</dbReference>
<dbReference type="GeneID" id="65102763"/>
<evidence type="ECO:0000259" key="2">
    <source>
        <dbReference type="PROSITE" id="PS50011"/>
    </source>
</evidence>
<dbReference type="EMBL" id="MG452722">
    <property type="protein sequence ID" value="AZB49208.1"/>
    <property type="molecule type" value="Genomic_DNA"/>
</dbReference>
<dbReference type="KEGG" id="vg:65102763"/>
<feature type="region of interest" description="Disordered" evidence="1">
    <location>
        <begin position="1"/>
        <end position="21"/>
    </location>
</feature>
<dbReference type="GO" id="GO:0005524">
    <property type="term" value="F:ATP binding"/>
    <property type="evidence" value="ECO:0007669"/>
    <property type="project" value="InterPro"/>
</dbReference>
<dbReference type="PROSITE" id="PS50011">
    <property type="entry name" value="PROTEIN_KINASE_DOM"/>
    <property type="match status" value="1"/>
</dbReference>
<keyword evidence="3" id="KW-0808">Transferase</keyword>
<reference evidence="3" key="1">
    <citation type="submission" date="2017-11" db="EMBL/GenBank/DDBJ databases">
        <title>The distinct marsupial branch of gammaherpesviruses includes novel host-derived genes seldom found in other viruses.</title>
        <authorList>
            <person name="Vaz P.K."/>
        </authorList>
    </citation>
    <scope>NUCLEOTIDE SEQUENCE</scope>
    <source>
        <strain evidence="3">36M/11</strain>
    </source>
</reference>
<keyword evidence="3" id="KW-0418">Kinase</keyword>
<gene>
    <name evidence="3" type="primary">ORF36</name>
</gene>
<dbReference type="InterPro" id="IPR008266">
    <property type="entry name" value="Tyr_kinase_AS"/>
</dbReference>
<dbReference type="PROSITE" id="PS00109">
    <property type="entry name" value="PROTEIN_KINASE_TYR"/>
    <property type="match status" value="1"/>
</dbReference>
<keyword evidence="4" id="KW-1185">Reference proteome</keyword>
<dbReference type="InterPro" id="IPR000719">
    <property type="entry name" value="Prot_kinase_dom"/>
</dbReference>
<evidence type="ECO:0000313" key="4">
    <source>
        <dbReference type="Proteomes" id="UP000677407"/>
    </source>
</evidence>
<sequence length="446" mass="50815">MFQLTSRTRSRHGGSSHFPGQQIMSHHIATENPGITTMDILTIQDRYVLTDGINHESKIVYVKIPKKYSACNHGGFDYETRIGRGAFGHIVPMTRPSLTCAKRFNNSSDFYHELIMNDLIEMTMSFNYDLCNKVRPLLIGILGACVKCKAIFYKRYNCSLHHYRYWNTHNIRPLAENFRLLVDAIYFLNKTCNVFHSDISPCNILVETAYDSSHILKLIITDLGISSICSGGDYEHITLRAPRGRNIYCICSKRFPLGLCKDDYKPAFLLRHCHKIFKEKTLDPNTLSIAEPISQDLALRTDIVALGYTLLYVIERYIDSKRKYLTGHYYRNLQETRQQPLYYLKCAVPKVVLCNFLSCNFSKNINLGVSTSAKPTDLGLPVDEGREFLQQCGLFLEEVNAAYAKVKYCTHLDTLVDLLEDLVSTDTLGPSGEYTWTALTSQKSGI</sequence>
<proteinExistence type="predicted"/>
<protein>
    <submittedName>
        <fullName evidence="3">Tyrosine kinase</fullName>
    </submittedName>
</protein>
<dbReference type="RefSeq" id="YP_010087478.1">
    <property type="nucleotide sequence ID" value="NC_055555.1"/>
</dbReference>
<dbReference type="SUPFAM" id="SSF56112">
    <property type="entry name" value="Protein kinase-like (PK-like)"/>
    <property type="match status" value="1"/>
</dbReference>
<evidence type="ECO:0000313" key="3">
    <source>
        <dbReference type="EMBL" id="AZB49208.1"/>
    </source>
</evidence>